<organism evidence="3 4">
    <name type="scientific">Candidatus Fimadaptatus faecigallinarum</name>
    <dbReference type="NCBI Taxonomy" id="2840814"/>
    <lineage>
        <taxon>Bacteria</taxon>
        <taxon>Bacillati</taxon>
        <taxon>Bacillota</taxon>
        <taxon>Clostridia</taxon>
        <taxon>Eubacteriales</taxon>
        <taxon>Candidatus Fimadaptatus</taxon>
    </lineage>
</organism>
<comment type="caution">
    <text evidence="3">The sequence shown here is derived from an EMBL/GenBank/DDBJ whole genome shotgun (WGS) entry which is preliminary data.</text>
</comment>
<reference evidence="3" key="1">
    <citation type="submission" date="2020-10" db="EMBL/GenBank/DDBJ databases">
        <authorList>
            <person name="Gilroy R."/>
        </authorList>
    </citation>
    <scope>NUCLEOTIDE SEQUENCE</scope>
    <source>
        <strain evidence="3">ChiSxjej2B14-8506</strain>
    </source>
</reference>
<dbReference type="AlphaFoldDB" id="A0A9D1S4Z9"/>
<feature type="region of interest" description="Disordered" evidence="1">
    <location>
        <begin position="473"/>
        <end position="519"/>
    </location>
</feature>
<evidence type="ECO:0000313" key="4">
    <source>
        <dbReference type="Proteomes" id="UP000824123"/>
    </source>
</evidence>
<evidence type="ECO:0000256" key="1">
    <source>
        <dbReference type="SAM" id="MobiDB-lite"/>
    </source>
</evidence>
<keyword evidence="2" id="KW-0472">Membrane</keyword>
<feature type="compositionally biased region" description="Low complexity" evidence="1">
    <location>
        <begin position="276"/>
        <end position="290"/>
    </location>
</feature>
<protein>
    <submittedName>
        <fullName evidence="3">Alkaline shock response membrane anchor protein AmaP</fullName>
    </submittedName>
</protein>
<reference evidence="3" key="2">
    <citation type="journal article" date="2021" name="PeerJ">
        <title>Extensive microbial diversity within the chicken gut microbiome revealed by metagenomics and culture.</title>
        <authorList>
            <person name="Gilroy R."/>
            <person name="Ravi A."/>
            <person name="Getino M."/>
            <person name="Pursley I."/>
            <person name="Horton D.L."/>
            <person name="Alikhan N.F."/>
            <person name="Baker D."/>
            <person name="Gharbi K."/>
            <person name="Hall N."/>
            <person name="Watson M."/>
            <person name="Adriaenssens E.M."/>
            <person name="Foster-Nyarko E."/>
            <person name="Jarju S."/>
            <person name="Secka A."/>
            <person name="Antonio M."/>
            <person name="Oren A."/>
            <person name="Chaudhuri R.R."/>
            <person name="La Ragione R."/>
            <person name="Hildebrand F."/>
            <person name="Pallen M.J."/>
        </authorList>
    </citation>
    <scope>NUCLEOTIDE SEQUENCE</scope>
    <source>
        <strain evidence="3">ChiSxjej2B14-8506</strain>
    </source>
</reference>
<accession>A0A9D1S4Z9</accession>
<keyword evidence="2" id="KW-1133">Transmembrane helix</keyword>
<feature type="region of interest" description="Disordered" evidence="1">
    <location>
        <begin position="423"/>
        <end position="461"/>
    </location>
</feature>
<dbReference type="Proteomes" id="UP000824123">
    <property type="component" value="Unassembled WGS sequence"/>
</dbReference>
<feature type="compositionally biased region" description="Low complexity" evidence="1">
    <location>
        <begin position="351"/>
        <end position="372"/>
    </location>
</feature>
<gene>
    <name evidence="3" type="primary">amaP</name>
    <name evidence="3" type="ORF">IAC59_07890</name>
</gene>
<evidence type="ECO:0000313" key="3">
    <source>
        <dbReference type="EMBL" id="HIU47165.1"/>
    </source>
</evidence>
<feature type="region of interest" description="Disordered" evidence="1">
    <location>
        <begin position="201"/>
        <end position="259"/>
    </location>
</feature>
<keyword evidence="2" id="KW-0812">Transmembrane</keyword>
<feature type="compositionally biased region" description="Basic and acidic residues" evidence="1">
    <location>
        <begin position="447"/>
        <end position="457"/>
    </location>
</feature>
<name>A0A9D1S4Z9_9FIRM</name>
<dbReference type="EMBL" id="DVNK01000050">
    <property type="protein sequence ID" value="HIU47165.1"/>
    <property type="molecule type" value="Genomic_DNA"/>
</dbReference>
<proteinExistence type="predicted"/>
<evidence type="ECO:0000256" key="2">
    <source>
        <dbReference type="SAM" id="Phobius"/>
    </source>
</evidence>
<dbReference type="NCBIfam" id="NF033218">
    <property type="entry name" value="anchor_AmaP"/>
    <property type="match status" value="1"/>
</dbReference>
<feature type="compositionally biased region" description="Low complexity" evidence="1">
    <location>
        <begin position="229"/>
        <end position="241"/>
    </location>
</feature>
<feature type="transmembrane region" description="Helical" evidence="2">
    <location>
        <begin position="64"/>
        <end position="86"/>
    </location>
</feature>
<feature type="region of interest" description="Disordered" evidence="1">
    <location>
        <begin position="276"/>
        <end position="381"/>
    </location>
</feature>
<sequence length="519" mass="54183">MKKRSIWQRIQAVICFLLLLCVFVPFGAVAISPGMARDLIVLVDGQQVTGLAAAMDGVVPSMRVVYGVAAVIGLLCSLRMLTLVFARGGRDRSGVSLQNASDGPIHISVPAVETLVSQGIRDVPGLSDVRMKVHDYGDSVTIEIAMSARSDINIPETMMRLQSRIKAYVQESAGIEVREVRLNVEKVVLADGIQALPAGRGMKRVPASEQENSTPTLAAKPESAKPEAPKSAPSQPATAASTVEDDDDTDTDWNRKGWFGRFGHKKRETDADASVDASAAARAAQGDDAATVPSQAPETGDEISIKAHIAEYLTGEAPQAADGQPEPARNEDSHAVAETGEAAPEARVEAAETATETAVETAAEADTTVKAETGADAEPAAEIETVAEPVNEAEAAFDAEPESEVAPAVDPEASAVIAVEAVSVEPGSESESTAEVDIATEPVQVNDAEREPERKTGTDAAFDYDAVVADVESTEAPVEEPRTIVIGDTSESMVANGDSDDSDEAKAAGHNAGGQAIPL</sequence>